<sequence length="98" mass="9655">MSSEIVGVSTGELKRLANELQGSASAVGSLVQAVSDHPVGPGEVGANYPAEGAAVRAGLAALGERIAGWSGATAAAAESILVAVNRQSAADRPESGER</sequence>
<proteinExistence type="predicted"/>
<dbReference type="EMBL" id="JBHSAX010000017">
    <property type="protein sequence ID" value="MFC3964613.1"/>
    <property type="molecule type" value="Genomic_DNA"/>
</dbReference>
<evidence type="ECO:0000313" key="2">
    <source>
        <dbReference type="Proteomes" id="UP001595696"/>
    </source>
</evidence>
<keyword evidence="2" id="KW-1185">Reference proteome</keyword>
<name>A0ABV8DXE0_9NOCA</name>
<dbReference type="Proteomes" id="UP001595696">
    <property type="component" value="Unassembled WGS sequence"/>
</dbReference>
<gene>
    <name evidence="1" type="ORF">ACFO0B_21730</name>
</gene>
<dbReference type="RefSeq" id="WP_378614367.1">
    <property type="nucleotide sequence ID" value="NZ_JBHSAX010000017.1"/>
</dbReference>
<protein>
    <recommendedName>
        <fullName evidence="3">Excreted virulence factor EspC (Type VII ESX diderm)</fullName>
    </recommendedName>
</protein>
<accession>A0ABV8DXE0</accession>
<comment type="caution">
    <text evidence="1">The sequence shown here is derived from an EMBL/GenBank/DDBJ whole genome shotgun (WGS) entry which is preliminary data.</text>
</comment>
<reference evidence="2" key="1">
    <citation type="journal article" date="2019" name="Int. J. Syst. Evol. Microbiol.">
        <title>The Global Catalogue of Microorganisms (GCM) 10K type strain sequencing project: providing services to taxonomists for standard genome sequencing and annotation.</title>
        <authorList>
            <consortium name="The Broad Institute Genomics Platform"/>
            <consortium name="The Broad Institute Genome Sequencing Center for Infectious Disease"/>
            <person name="Wu L."/>
            <person name="Ma J."/>
        </authorList>
    </citation>
    <scope>NUCLEOTIDE SEQUENCE [LARGE SCALE GENOMIC DNA]</scope>
    <source>
        <strain evidence="2">CGMCC 4.7330</strain>
    </source>
</reference>
<organism evidence="1 2">
    <name type="scientific">Nocardia jiangsuensis</name>
    <dbReference type="NCBI Taxonomy" id="1691563"/>
    <lineage>
        <taxon>Bacteria</taxon>
        <taxon>Bacillati</taxon>
        <taxon>Actinomycetota</taxon>
        <taxon>Actinomycetes</taxon>
        <taxon>Mycobacteriales</taxon>
        <taxon>Nocardiaceae</taxon>
        <taxon>Nocardia</taxon>
    </lineage>
</organism>
<evidence type="ECO:0008006" key="3">
    <source>
        <dbReference type="Google" id="ProtNLM"/>
    </source>
</evidence>
<evidence type="ECO:0000313" key="1">
    <source>
        <dbReference type="EMBL" id="MFC3964613.1"/>
    </source>
</evidence>